<gene>
    <name evidence="10" type="primary">rpoD</name>
    <name evidence="6" type="synonym">sigA</name>
    <name evidence="10" type="ORF">ENR23_05975</name>
</gene>
<dbReference type="Pfam" id="PF03979">
    <property type="entry name" value="Sigma70_r1_1"/>
    <property type="match status" value="1"/>
</dbReference>
<dbReference type="InterPro" id="IPR013324">
    <property type="entry name" value="RNA_pol_sigma_r3/r4-like"/>
</dbReference>
<feature type="region of interest" description="Sigma-70 factor domain-3" evidence="6">
    <location>
        <begin position="573"/>
        <end position="649"/>
    </location>
</feature>
<dbReference type="InterPro" id="IPR007127">
    <property type="entry name" value="RNA_pol_sigma_70_r1_1"/>
</dbReference>
<evidence type="ECO:0000256" key="2">
    <source>
        <dbReference type="ARBA" id="ARBA00023015"/>
    </source>
</evidence>
<sequence length="730" mass="82703">MRRRRRAGGAGTRPGGGGVPAGGRGGGARGGARPGAAAHPRGAARSHRRGAARRRRCGAPRRPRGAAGASHDATHRDRSTARGGAAESDGPSRGRRSARRDERHSGHRARRDGRWNEPRPGSETLMATATATAKAKAKQEKLKARQEWRKRLDEIKSLALRQGYVTEDQIVFMLDENLDPEQQVDQMEEIHAMLATLHIEVFASEEDAQERLKKLRKIEEKKPAVQTKAVPPQPIRYDDPVRMYLREMGKVPLLTREGEVEIARRIEAGERQVVMALFRAEPSLREIRGLLKKLKEGQLKIEDFIKVDENAATEQALKKERMRAVKILERVLALQKRANEALERTGARMTDRQRSSAQANFAKVEAELHQEMQKLSMNPRMVEGLARPIKDMAQQALELDEVVAAMERRFGHSVDEMLEFARRLKKGPRELRAVRRDSGLQPAQIAEFLNELKMVRKQIKAIEDDGKMSKDHLLELMRQIQDGERATAQAKKEMIEANVRLVISIAKRYTNRGLEFLDLIQEGNSGLMRAVDKFDYTKGYKFSTYATWWIRQAITRAIADQARTIRVPVHMIEHINRVVRVSRRLVQELGREPTPEEIAERLELPVDKVKSILKAAQEPISLDRPIGEDDDSNLGDFIEDTSVVSPAHSAASAMLRDEVNEVLMTLTPREAKVIRLRFGLTEDGAQRTLEEVGAFFNVTRERIRQIEAKALRKLRHPTRSRRLKAYTELL</sequence>
<evidence type="ECO:0000256" key="3">
    <source>
        <dbReference type="ARBA" id="ARBA00023082"/>
    </source>
</evidence>
<evidence type="ECO:0000256" key="1">
    <source>
        <dbReference type="ARBA" id="ARBA00022490"/>
    </source>
</evidence>
<dbReference type="FunFam" id="1.10.601.10:FF:000001">
    <property type="entry name" value="RNA polymerase sigma factor SigA"/>
    <property type="match status" value="1"/>
</dbReference>
<name>A0A832I5J5_UNCEI</name>
<dbReference type="SUPFAM" id="SSF88946">
    <property type="entry name" value="Sigma2 domain of RNA polymerase sigma factors"/>
    <property type="match status" value="1"/>
</dbReference>
<organism evidence="10">
    <name type="scientific">Eiseniibacteriota bacterium</name>
    <dbReference type="NCBI Taxonomy" id="2212470"/>
    <lineage>
        <taxon>Bacteria</taxon>
        <taxon>Candidatus Eiseniibacteriota</taxon>
    </lineage>
</organism>
<feature type="domain" description="RNA polymerase sigma-70" evidence="9">
    <location>
        <begin position="688"/>
        <end position="714"/>
    </location>
</feature>
<evidence type="ECO:0000259" key="9">
    <source>
        <dbReference type="PROSITE" id="PS00716"/>
    </source>
</evidence>
<comment type="caution">
    <text evidence="10">The sequence shown here is derived from an EMBL/GenBank/DDBJ whole genome shotgun (WGS) entry which is preliminary data.</text>
</comment>
<keyword evidence="1 6" id="KW-0963">Cytoplasm</keyword>
<keyword evidence="3 6" id="KW-0731">Sigma factor</keyword>
<dbReference type="InterPro" id="IPR007627">
    <property type="entry name" value="RNA_pol_sigma70_r2"/>
</dbReference>
<dbReference type="HAMAP" id="MF_00963">
    <property type="entry name" value="Sigma70_RpoD_SigA"/>
    <property type="match status" value="1"/>
</dbReference>
<dbReference type="PANTHER" id="PTHR30603">
    <property type="entry name" value="RNA POLYMERASE SIGMA FACTOR RPO"/>
    <property type="match status" value="1"/>
</dbReference>
<dbReference type="EMBL" id="DSQF01000012">
    <property type="protein sequence ID" value="HGZ42963.1"/>
    <property type="molecule type" value="Genomic_DNA"/>
</dbReference>
<protein>
    <recommendedName>
        <fullName evidence="6">RNA polymerase sigma factor SigA</fullName>
    </recommendedName>
</protein>
<dbReference type="FunFam" id="1.10.10.10:FF:000002">
    <property type="entry name" value="RNA polymerase sigma factor SigA"/>
    <property type="match status" value="1"/>
</dbReference>
<dbReference type="Pfam" id="PF00140">
    <property type="entry name" value="Sigma70_r1_2"/>
    <property type="match status" value="1"/>
</dbReference>
<comment type="similarity">
    <text evidence="6">Belongs to the sigma-70 factor family. RpoD/SigA subfamily.</text>
</comment>
<dbReference type="InterPro" id="IPR009042">
    <property type="entry name" value="RNA_pol_sigma70_r1_2"/>
</dbReference>
<feature type="short sequence motif" description="Interaction with polymerase core subunit RpoC" evidence="6">
    <location>
        <begin position="518"/>
        <end position="521"/>
    </location>
</feature>
<dbReference type="InterPro" id="IPR000943">
    <property type="entry name" value="RNA_pol_sigma70"/>
</dbReference>
<proteinExistence type="inferred from homology"/>
<evidence type="ECO:0000256" key="5">
    <source>
        <dbReference type="ARBA" id="ARBA00023163"/>
    </source>
</evidence>
<dbReference type="InterPro" id="IPR007630">
    <property type="entry name" value="RNA_pol_sigma70_r4"/>
</dbReference>
<dbReference type="InterPro" id="IPR013325">
    <property type="entry name" value="RNA_pol_sigma_r2"/>
</dbReference>
<dbReference type="NCBIfam" id="TIGR02937">
    <property type="entry name" value="sigma70-ECF"/>
    <property type="match status" value="1"/>
</dbReference>
<dbReference type="SUPFAM" id="SSF88659">
    <property type="entry name" value="Sigma3 and sigma4 domains of RNA polymerase sigma factors"/>
    <property type="match status" value="2"/>
</dbReference>
<dbReference type="Gene3D" id="1.10.601.10">
    <property type="entry name" value="RNA Polymerase Primary Sigma Factor"/>
    <property type="match status" value="1"/>
</dbReference>
<keyword evidence="5 6" id="KW-0804">Transcription</keyword>
<dbReference type="Gene3D" id="1.10.10.10">
    <property type="entry name" value="Winged helix-like DNA-binding domain superfamily/Winged helix DNA-binding domain"/>
    <property type="match status" value="2"/>
</dbReference>
<evidence type="ECO:0000256" key="4">
    <source>
        <dbReference type="ARBA" id="ARBA00023125"/>
    </source>
</evidence>
<dbReference type="PANTHER" id="PTHR30603:SF60">
    <property type="entry name" value="RNA POLYMERASE SIGMA FACTOR RPOD"/>
    <property type="match status" value="1"/>
</dbReference>
<keyword evidence="7" id="KW-0175">Coiled coil</keyword>
<dbReference type="InterPro" id="IPR014284">
    <property type="entry name" value="RNA_pol_sigma-70_dom"/>
</dbReference>
<comment type="caution">
    <text evidence="6">Lacks conserved residue(s) required for the propagation of feature annotation.</text>
</comment>
<feature type="compositionally biased region" description="Basic residues" evidence="8">
    <location>
        <begin position="42"/>
        <end position="64"/>
    </location>
</feature>
<feature type="DNA-binding region" description="H-T-H motif" evidence="6">
    <location>
        <begin position="689"/>
        <end position="708"/>
    </location>
</feature>
<comment type="function">
    <text evidence="6">Sigma factors are initiation factors that promote the attachment of RNA polymerase to specific initiation sites and are then released. This sigma factor is the primary sigma factor during exponential growth.</text>
</comment>
<dbReference type="InterPro" id="IPR042189">
    <property type="entry name" value="RNA_pol_sigma_70_r1_1_sf"/>
</dbReference>
<feature type="coiled-coil region" evidence="7">
    <location>
        <begin position="445"/>
        <end position="493"/>
    </location>
</feature>
<accession>A0A832I5J5</accession>
<feature type="compositionally biased region" description="Gly residues" evidence="8">
    <location>
        <begin position="8"/>
        <end position="33"/>
    </location>
</feature>
<evidence type="ECO:0000313" key="10">
    <source>
        <dbReference type="EMBL" id="HGZ42963.1"/>
    </source>
</evidence>
<dbReference type="NCBIfam" id="TIGR02393">
    <property type="entry name" value="RpoD_Cterm"/>
    <property type="match status" value="1"/>
</dbReference>
<dbReference type="Pfam" id="PF04545">
    <property type="entry name" value="Sigma70_r4"/>
    <property type="match status" value="1"/>
</dbReference>
<dbReference type="CDD" id="cd06171">
    <property type="entry name" value="Sigma70_r4"/>
    <property type="match status" value="1"/>
</dbReference>
<dbReference type="InterPro" id="IPR007624">
    <property type="entry name" value="RNA_pol_sigma70_r3"/>
</dbReference>
<feature type="region of interest" description="Sigma-70 factor domain-2" evidence="6">
    <location>
        <begin position="494"/>
        <end position="564"/>
    </location>
</feature>
<dbReference type="GO" id="GO:0006352">
    <property type="term" value="P:DNA-templated transcription initiation"/>
    <property type="evidence" value="ECO:0007669"/>
    <property type="project" value="UniProtKB-UniRule"/>
</dbReference>
<dbReference type="InterPro" id="IPR036388">
    <property type="entry name" value="WH-like_DNA-bd_sf"/>
</dbReference>
<dbReference type="NCBIfam" id="NF004208">
    <property type="entry name" value="PRK05658.1"/>
    <property type="match status" value="1"/>
</dbReference>
<keyword evidence="2 6" id="KW-0805">Transcription regulation</keyword>
<dbReference type="InterPro" id="IPR050239">
    <property type="entry name" value="Sigma-70_RNA_pol_init_factors"/>
</dbReference>
<dbReference type="GO" id="GO:0003677">
    <property type="term" value="F:DNA binding"/>
    <property type="evidence" value="ECO:0007669"/>
    <property type="project" value="UniProtKB-UniRule"/>
</dbReference>
<feature type="region of interest" description="Disordered" evidence="8">
    <location>
        <begin position="1"/>
        <end position="124"/>
    </location>
</feature>
<dbReference type="InterPro" id="IPR028630">
    <property type="entry name" value="Sigma70_RpoD"/>
</dbReference>
<dbReference type="GO" id="GO:0016987">
    <property type="term" value="F:sigma factor activity"/>
    <property type="evidence" value="ECO:0007669"/>
    <property type="project" value="UniProtKB-UniRule"/>
</dbReference>
<dbReference type="Gene3D" id="1.10.220.120">
    <property type="entry name" value="Sigma-70 factor, region 1.1"/>
    <property type="match status" value="1"/>
</dbReference>
<dbReference type="InterPro" id="IPR012760">
    <property type="entry name" value="RNA_pol_sigma_RpoD_C"/>
</dbReference>
<keyword evidence="4 6" id="KW-0238">DNA-binding</keyword>
<dbReference type="Pfam" id="PF04539">
    <property type="entry name" value="Sigma70_r3"/>
    <property type="match status" value="1"/>
</dbReference>
<dbReference type="Pfam" id="PF04542">
    <property type="entry name" value="Sigma70_r2"/>
    <property type="match status" value="1"/>
</dbReference>
<reference evidence="10" key="1">
    <citation type="journal article" date="2020" name="mSystems">
        <title>Genome- and Community-Level Interaction Insights into Carbon Utilization and Element Cycling Functions of Hydrothermarchaeota in Hydrothermal Sediment.</title>
        <authorList>
            <person name="Zhou Z."/>
            <person name="Liu Y."/>
            <person name="Xu W."/>
            <person name="Pan J."/>
            <person name="Luo Z.H."/>
            <person name="Li M."/>
        </authorList>
    </citation>
    <scope>NUCLEOTIDE SEQUENCE [LARGE SCALE GENOMIC DNA]</scope>
    <source>
        <strain evidence="10">SpSt-381</strain>
    </source>
</reference>
<comment type="subunit">
    <text evidence="6">Interacts transiently with the RNA polymerase catalytic core.</text>
</comment>
<dbReference type="PRINTS" id="PR00046">
    <property type="entry name" value="SIGMA70FCT"/>
</dbReference>
<dbReference type="PROSITE" id="PS00716">
    <property type="entry name" value="SIGMA70_2"/>
    <property type="match status" value="1"/>
</dbReference>
<comment type="subcellular location">
    <subcellularLocation>
        <location evidence="6">Cytoplasm</location>
    </subcellularLocation>
</comment>
<evidence type="ECO:0000256" key="6">
    <source>
        <dbReference type="HAMAP-Rule" id="MF_00963"/>
    </source>
</evidence>
<evidence type="ECO:0000256" key="8">
    <source>
        <dbReference type="SAM" id="MobiDB-lite"/>
    </source>
</evidence>
<evidence type="ECO:0000256" key="7">
    <source>
        <dbReference type="SAM" id="Coils"/>
    </source>
</evidence>
<dbReference type="GO" id="GO:0005737">
    <property type="term" value="C:cytoplasm"/>
    <property type="evidence" value="ECO:0007669"/>
    <property type="project" value="UniProtKB-SubCell"/>
</dbReference>
<dbReference type="AlphaFoldDB" id="A0A832I5J5"/>